<keyword evidence="2" id="KW-1185">Reference proteome</keyword>
<protein>
    <submittedName>
        <fullName evidence="1">Uncharacterized protein</fullName>
    </submittedName>
</protein>
<evidence type="ECO:0000313" key="2">
    <source>
        <dbReference type="Proteomes" id="UP000051256"/>
    </source>
</evidence>
<dbReference type="Proteomes" id="UP000051256">
    <property type="component" value="Unassembled WGS sequence"/>
</dbReference>
<organism evidence="1 2">
    <name type="scientific">Lentilactobacillus senioris DSM 24302 = JCM 17472</name>
    <dbReference type="NCBI Taxonomy" id="1423802"/>
    <lineage>
        <taxon>Bacteria</taxon>
        <taxon>Bacillati</taxon>
        <taxon>Bacillota</taxon>
        <taxon>Bacilli</taxon>
        <taxon>Lactobacillales</taxon>
        <taxon>Lactobacillaceae</taxon>
        <taxon>Lentilactobacillus</taxon>
    </lineage>
</organism>
<dbReference type="EMBL" id="AYZR01000004">
    <property type="protein sequence ID" value="KRM94567.1"/>
    <property type="molecule type" value="Genomic_DNA"/>
</dbReference>
<gene>
    <name evidence="1" type="ORF">FC56_GL001526</name>
</gene>
<accession>A0A0R2CSG7</accession>
<proteinExistence type="predicted"/>
<name>A0A0R2CSG7_9LACO</name>
<dbReference type="PATRIC" id="fig|1423802.4.peg.1547"/>
<comment type="caution">
    <text evidence="1">The sequence shown here is derived from an EMBL/GenBank/DDBJ whole genome shotgun (WGS) entry which is preliminary data.</text>
</comment>
<reference evidence="1 2" key="1">
    <citation type="journal article" date="2015" name="Genome Announc.">
        <title>Expanding the biotechnology potential of lactobacilli through comparative genomics of 213 strains and associated genera.</title>
        <authorList>
            <person name="Sun Z."/>
            <person name="Harris H.M."/>
            <person name="McCann A."/>
            <person name="Guo C."/>
            <person name="Argimon S."/>
            <person name="Zhang W."/>
            <person name="Yang X."/>
            <person name="Jeffery I.B."/>
            <person name="Cooney J.C."/>
            <person name="Kagawa T.F."/>
            <person name="Liu W."/>
            <person name="Song Y."/>
            <person name="Salvetti E."/>
            <person name="Wrobel A."/>
            <person name="Rasinkangas P."/>
            <person name="Parkhill J."/>
            <person name="Rea M.C."/>
            <person name="O'Sullivan O."/>
            <person name="Ritari J."/>
            <person name="Douillard F.P."/>
            <person name="Paul Ross R."/>
            <person name="Yang R."/>
            <person name="Briner A.E."/>
            <person name="Felis G.E."/>
            <person name="de Vos W.M."/>
            <person name="Barrangou R."/>
            <person name="Klaenhammer T.R."/>
            <person name="Caufield P.W."/>
            <person name="Cui Y."/>
            <person name="Zhang H."/>
            <person name="O'Toole P.W."/>
        </authorList>
    </citation>
    <scope>NUCLEOTIDE SEQUENCE [LARGE SCALE GENOMIC DNA]</scope>
    <source>
        <strain evidence="1 2">DSM 24302</strain>
    </source>
</reference>
<evidence type="ECO:0000313" key="1">
    <source>
        <dbReference type="EMBL" id="KRM94567.1"/>
    </source>
</evidence>
<sequence length="132" mass="15084">MNYNEDNLDLGESNMTMLDVKGSINNLTTTTEQHFNYIQQQRSFTRAFPIHFELAYTDFRVIEVALQLTGEQNHALLASFAAAYEAVYQYEDAYATGGLEGFNDKFANNLNDYRQAKAKLLTIIDEINKLQP</sequence>
<dbReference type="AlphaFoldDB" id="A0A0R2CSG7"/>